<proteinExistence type="predicted"/>
<name>A0A4S3KVN8_9GAMM</name>
<evidence type="ECO:0000256" key="1">
    <source>
        <dbReference type="SAM" id="MobiDB-lite"/>
    </source>
</evidence>
<comment type="caution">
    <text evidence="3">The sequence shown here is derived from an EMBL/GenBank/DDBJ whole genome shotgun (WGS) entry which is preliminary data.</text>
</comment>
<dbReference type="Proteomes" id="UP000294599">
    <property type="component" value="Unassembled WGS sequence"/>
</dbReference>
<dbReference type="RefSeq" id="WP_123521213.1">
    <property type="nucleotide sequence ID" value="NZ_JBHLWF010000079.1"/>
</dbReference>
<feature type="signal peptide" evidence="2">
    <location>
        <begin position="1"/>
        <end position="18"/>
    </location>
</feature>
<evidence type="ECO:0000313" key="4">
    <source>
        <dbReference type="Proteomes" id="UP000294599"/>
    </source>
</evidence>
<protein>
    <submittedName>
        <fullName evidence="3">Uncharacterized protein</fullName>
    </submittedName>
</protein>
<reference evidence="3 4" key="1">
    <citation type="submission" date="2019-03" db="EMBL/GenBank/DDBJ databases">
        <title>Genomic Encyclopedia of Type Strains, Phase IV (KMG-IV): sequencing the most valuable type-strain genomes for metagenomic binning, comparative biology and taxonomic classification.</title>
        <authorList>
            <person name="Goeker M."/>
        </authorList>
    </citation>
    <scope>NUCLEOTIDE SEQUENCE [LARGE SCALE GENOMIC DNA]</scope>
    <source>
        <strain evidence="3 4">DSM 21944</strain>
    </source>
</reference>
<evidence type="ECO:0000256" key="2">
    <source>
        <dbReference type="SAM" id="SignalP"/>
    </source>
</evidence>
<feature type="region of interest" description="Disordered" evidence="1">
    <location>
        <begin position="161"/>
        <end position="194"/>
    </location>
</feature>
<dbReference type="OrthoDB" id="179504at2"/>
<dbReference type="AlphaFoldDB" id="A0A4S3KVN8"/>
<gene>
    <name evidence="3" type="ORF">EDC25_1285</name>
</gene>
<keyword evidence="2" id="KW-0732">Signal</keyword>
<evidence type="ECO:0000313" key="3">
    <source>
        <dbReference type="EMBL" id="TCS93324.1"/>
    </source>
</evidence>
<accession>A0A4S3KVN8</accession>
<feature type="chain" id="PRO_5030100285" evidence="2">
    <location>
        <begin position="19"/>
        <end position="457"/>
    </location>
</feature>
<dbReference type="EMBL" id="SMAF01000028">
    <property type="protein sequence ID" value="TCS93324.1"/>
    <property type="molecule type" value="Genomic_DNA"/>
</dbReference>
<sequence length="457" mass="49292">MRRHIRPAILLAAMTAMTALPLRGEEAAAFESEPVLAAATLVSPALLAGPGYRVEAQVPVVGFMARFTLLTDDGPLIADSIELLEERAIEMAALNALDTVGHGEAFLRAAADSAGSRARAVTQVVRDPLGSIAGLPAGVLRYFQKELAKWGGRFRKHGDRIAHGARNDGDPEAVDGPMTGGRAHRPPRPDRPWYASAGREVVRQAEDAVSHGSARRALARHLGIDPYTATRNPALNERLDRLAWSAAAGQFGVDQLLGFLPAGTREAFGQGERVNELVWSMDPEDLRARNREVLERWCGDGFQLRRFIRHRAFLASVQTRLVDALDALAPRSGCEHLLDLALAADHDVEARFMANALRLAGGYLGEVGRGAQIDTVGAGLTLATRDGRLVLPLPIDFLSWTETAAGFFEQPALSTGPRLLLLTGTLSDRALRELTRRGWEVVTRVPYAVAGTEPATG</sequence>
<keyword evidence="4" id="KW-1185">Reference proteome</keyword>
<organism evidence="3 4">
    <name type="scientific">Pseudofulvimonas gallinarii</name>
    <dbReference type="NCBI Taxonomy" id="634155"/>
    <lineage>
        <taxon>Bacteria</taxon>
        <taxon>Pseudomonadati</taxon>
        <taxon>Pseudomonadota</taxon>
        <taxon>Gammaproteobacteria</taxon>
        <taxon>Lysobacterales</taxon>
        <taxon>Rhodanobacteraceae</taxon>
        <taxon>Pseudofulvimonas</taxon>
    </lineage>
</organism>